<dbReference type="PANTHER" id="PTHR46917:SF1">
    <property type="entry name" value="MORN REPEAT-CONTAINING PROTEIN 2"/>
    <property type="match status" value="1"/>
</dbReference>
<evidence type="ECO:0000313" key="2">
    <source>
        <dbReference type="Proteomes" id="UP000837857"/>
    </source>
</evidence>
<reference evidence="1" key="1">
    <citation type="submission" date="2022-03" db="EMBL/GenBank/DDBJ databases">
        <authorList>
            <person name="Martin H S."/>
        </authorList>
    </citation>
    <scope>NUCLEOTIDE SEQUENCE</scope>
</reference>
<name>A0ABN8HYI2_9NEOP</name>
<proteinExistence type="predicted"/>
<protein>
    <submittedName>
        <fullName evidence="1">Uncharacterized protein</fullName>
    </submittedName>
</protein>
<dbReference type="InterPro" id="IPR052849">
    <property type="entry name" value="MORN_repeat_protein"/>
</dbReference>
<gene>
    <name evidence="1" type="ORF">IPOD504_LOCUS4472</name>
</gene>
<evidence type="ECO:0000313" key="1">
    <source>
        <dbReference type="EMBL" id="CAH2043842.1"/>
    </source>
</evidence>
<dbReference type="EMBL" id="OW152827">
    <property type="protein sequence ID" value="CAH2043842.1"/>
    <property type="molecule type" value="Genomic_DNA"/>
</dbReference>
<keyword evidence="2" id="KW-1185">Reference proteome</keyword>
<dbReference type="SUPFAM" id="SSF82185">
    <property type="entry name" value="Histone H3 K4-specific methyltransferase SET7/9 N-terminal domain"/>
    <property type="match status" value="2"/>
</dbReference>
<dbReference type="Proteomes" id="UP000837857">
    <property type="component" value="Chromosome 15"/>
</dbReference>
<accession>A0ABN8HYI2</accession>
<organism evidence="1 2">
    <name type="scientific">Iphiclides podalirius</name>
    <name type="common">scarce swallowtail</name>
    <dbReference type="NCBI Taxonomy" id="110791"/>
    <lineage>
        <taxon>Eukaryota</taxon>
        <taxon>Metazoa</taxon>
        <taxon>Ecdysozoa</taxon>
        <taxon>Arthropoda</taxon>
        <taxon>Hexapoda</taxon>
        <taxon>Insecta</taxon>
        <taxon>Pterygota</taxon>
        <taxon>Neoptera</taxon>
        <taxon>Endopterygota</taxon>
        <taxon>Lepidoptera</taxon>
        <taxon>Glossata</taxon>
        <taxon>Ditrysia</taxon>
        <taxon>Papilionoidea</taxon>
        <taxon>Papilionidae</taxon>
        <taxon>Papilioninae</taxon>
        <taxon>Iphiclides</taxon>
    </lineage>
</organism>
<sequence length="171" mass="19350">MNETPENSETGTADAKKTVKEVTVIQDEGFFCHDTGDTYNGFFEVKKKDKSVKMHGHGIYTTAEGDSYEGVWENDKLGVADDVLITYSDGSRYEGPLKDWCYNGRGRYVYPDGSVLHGEFVDNCPVGNLTLVDPNGHTWLGKAEQGYCWYQPVNHYYDILEKTRETTYETS</sequence>
<dbReference type="Gene3D" id="2.20.110.10">
    <property type="entry name" value="Histone H3 K4-specific methyltransferase SET7/9 N-terminal domain"/>
    <property type="match status" value="2"/>
</dbReference>
<dbReference type="PANTHER" id="PTHR46917">
    <property type="entry name" value="MORN REPEAT-CONTAINING PROTEIN 2"/>
    <property type="match status" value="1"/>
</dbReference>
<feature type="non-terminal residue" evidence="1">
    <location>
        <position position="1"/>
    </location>
</feature>